<evidence type="ECO:0000256" key="1">
    <source>
        <dbReference type="ARBA" id="ARBA00004651"/>
    </source>
</evidence>
<feature type="transmembrane region" description="Helical" evidence="8">
    <location>
        <begin position="261"/>
        <end position="282"/>
    </location>
</feature>
<keyword evidence="3 8" id="KW-0813">Transport</keyword>
<dbReference type="CDD" id="cd06261">
    <property type="entry name" value="TM_PBP2"/>
    <property type="match status" value="1"/>
</dbReference>
<dbReference type="PROSITE" id="PS50928">
    <property type="entry name" value="ABC_TM1"/>
    <property type="match status" value="1"/>
</dbReference>
<comment type="caution">
    <text evidence="11">The sequence shown here is derived from an EMBL/GenBank/DDBJ whole genome shotgun (WGS) entry which is preliminary data.</text>
</comment>
<dbReference type="InterPro" id="IPR035906">
    <property type="entry name" value="MetI-like_sf"/>
</dbReference>
<evidence type="ECO:0000256" key="5">
    <source>
        <dbReference type="ARBA" id="ARBA00022692"/>
    </source>
</evidence>
<evidence type="ECO:0000256" key="6">
    <source>
        <dbReference type="ARBA" id="ARBA00022989"/>
    </source>
</evidence>
<evidence type="ECO:0000256" key="4">
    <source>
        <dbReference type="ARBA" id="ARBA00022475"/>
    </source>
</evidence>
<feature type="region of interest" description="Disordered" evidence="9">
    <location>
        <begin position="1"/>
        <end position="20"/>
    </location>
</feature>
<evidence type="ECO:0000313" key="11">
    <source>
        <dbReference type="EMBL" id="OZI63373.1"/>
    </source>
</evidence>
<evidence type="ECO:0000259" key="10">
    <source>
        <dbReference type="PROSITE" id="PS50928"/>
    </source>
</evidence>
<dbReference type="GO" id="GO:0055085">
    <property type="term" value="P:transmembrane transport"/>
    <property type="evidence" value="ECO:0007669"/>
    <property type="project" value="InterPro"/>
</dbReference>
<evidence type="ECO:0000313" key="12">
    <source>
        <dbReference type="Proteomes" id="UP000215767"/>
    </source>
</evidence>
<dbReference type="InterPro" id="IPR000515">
    <property type="entry name" value="MetI-like"/>
</dbReference>
<sequence>MNEPSGRIARTAASQDAGAPRGRPWLLLAPALIFLAIFFVYPLLGMLARSLAGPHHGIGLANYGRLLAEPVWLQIIWITFQIGLMTTLCTLVLGYPLAYLLSALRPRTAGLLMILVIVPYFTSILVRTYAWMVLLGTDGILNRLLVRLGAVDAPIPLMYNRFAVLLGMTYVLLPYMVLALYSVMRGIDSSLLRAAHSLGASRLSAFTRIFLPLSMPGVAAGGLIVFILSLGFFITPALMGGDRDAMISMIIQQQVETYFDWPFASTLATVLLALTLVAFFVYERVVGMEHLFRAKQR</sequence>
<keyword evidence="5 8" id="KW-0812">Transmembrane</keyword>
<dbReference type="PANTHER" id="PTHR42929">
    <property type="entry name" value="INNER MEMBRANE ABC TRANSPORTER PERMEASE PROTEIN YDCU-RELATED-RELATED"/>
    <property type="match status" value="1"/>
</dbReference>
<comment type="subcellular location">
    <subcellularLocation>
        <location evidence="1 8">Cell membrane</location>
        <topology evidence="1 8">Multi-pass membrane protein</topology>
    </subcellularLocation>
</comment>
<evidence type="ECO:0000256" key="9">
    <source>
        <dbReference type="SAM" id="MobiDB-lite"/>
    </source>
</evidence>
<keyword evidence="7 8" id="KW-0472">Membrane</keyword>
<dbReference type="PANTHER" id="PTHR42929:SF5">
    <property type="entry name" value="ABC TRANSPORTER PERMEASE PROTEIN"/>
    <property type="match status" value="1"/>
</dbReference>
<proteinExistence type="inferred from homology"/>
<reference evidence="12" key="1">
    <citation type="submission" date="2017-05" db="EMBL/GenBank/DDBJ databases">
        <title>Complete and WGS of Bordetella genogroups.</title>
        <authorList>
            <person name="Spilker T."/>
            <person name="Lipuma J."/>
        </authorList>
    </citation>
    <scope>NUCLEOTIDE SEQUENCE [LARGE SCALE GENOMIC DNA]</scope>
    <source>
        <strain evidence="12">AU8856</strain>
    </source>
</reference>
<feature type="transmembrane region" description="Helical" evidence="8">
    <location>
        <begin position="75"/>
        <end position="98"/>
    </location>
</feature>
<dbReference type="SUPFAM" id="SSF161098">
    <property type="entry name" value="MetI-like"/>
    <property type="match status" value="1"/>
</dbReference>
<evidence type="ECO:0000256" key="2">
    <source>
        <dbReference type="ARBA" id="ARBA00007069"/>
    </source>
</evidence>
<accession>A0A261UR28</accession>
<keyword evidence="6 8" id="KW-1133">Transmembrane helix</keyword>
<evidence type="ECO:0000256" key="7">
    <source>
        <dbReference type="ARBA" id="ARBA00023136"/>
    </source>
</evidence>
<dbReference type="EMBL" id="NEVS01000004">
    <property type="protein sequence ID" value="OZI63373.1"/>
    <property type="molecule type" value="Genomic_DNA"/>
</dbReference>
<keyword evidence="4" id="KW-1003">Cell membrane</keyword>
<name>A0A261UR28_9BORD</name>
<evidence type="ECO:0000256" key="8">
    <source>
        <dbReference type="RuleBase" id="RU363032"/>
    </source>
</evidence>
<feature type="transmembrane region" description="Helical" evidence="8">
    <location>
        <begin position="110"/>
        <end position="134"/>
    </location>
</feature>
<feature type="transmembrane region" description="Helical" evidence="8">
    <location>
        <begin position="217"/>
        <end position="240"/>
    </location>
</feature>
<keyword evidence="12" id="KW-1185">Reference proteome</keyword>
<dbReference type="GO" id="GO:0005886">
    <property type="term" value="C:plasma membrane"/>
    <property type="evidence" value="ECO:0007669"/>
    <property type="project" value="UniProtKB-SubCell"/>
</dbReference>
<dbReference type="OrthoDB" id="9808619at2"/>
<dbReference type="Gene3D" id="1.10.3720.10">
    <property type="entry name" value="MetI-like"/>
    <property type="match status" value="1"/>
</dbReference>
<dbReference type="AlphaFoldDB" id="A0A261UR28"/>
<dbReference type="Pfam" id="PF00528">
    <property type="entry name" value="BPD_transp_1"/>
    <property type="match status" value="1"/>
</dbReference>
<feature type="transmembrane region" description="Helical" evidence="8">
    <location>
        <begin position="162"/>
        <end position="184"/>
    </location>
</feature>
<feature type="domain" description="ABC transmembrane type-1" evidence="10">
    <location>
        <begin position="76"/>
        <end position="282"/>
    </location>
</feature>
<protein>
    <submittedName>
        <fullName evidence="11">ABC transporter permease</fullName>
    </submittedName>
</protein>
<organism evidence="11 12">
    <name type="scientific">Bordetella genomosp. 11</name>
    <dbReference type="NCBI Taxonomy" id="1416808"/>
    <lineage>
        <taxon>Bacteria</taxon>
        <taxon>Pseudomonadati</taxon>
        <taxon>Pseudomonadota</taxon>
        <taxon>Betaproteobacteria</taxon>
        <taxon>Burkholderiales</taxon>
        <taxon>Alcaligenaceae</taxon>
        <taxon>Bordetella</taxon>
    </lineage>
</organism>
<gene>
    <name evidence="11" type="ORF">CAL28_15065</name>
</gene>
<comment type="similarity">
    <text evidence="2">Belongs to the binding-protein-dependent transport system permease family. CysTW subfamily.</text>
</comment>
<feature type="transmembrane region" description="Helical" evidence="8">
    <location>
        <begin position="25"/>
        <end position="44"/>
    </location>
</feature>
<dbReference type="Proteomes" id="UP000215767">
    <property type="component" value="Unassembled WGS sequence"/>
</dbReference>
<evidence type="ECO:0000256" key="3">
    <source>
        <dbReference type="ARBA" id="ARBA00022448"/>
    </source>
</evidence>